<evidence type="ECO:0000313" key="5">
    <source>
        <dbReference type="EMBL" id="MFC0605547.1"/>
    </source>
</evidence>
<evidence type="ECO:0000313" key="6">
    <source>
        <dbReference type="Proteomes" id="UP001589832"/>
    </source>
</evidence>
<gene>
    <name evidence="5" type="ORF">ACFFGA_13335</name>
</gene>
<dbReference type="CDD" id="cd14659">
    <property type="entry name" value="Imelysin-like_IPPA"/>
    <property type="match status" value="1"/>
</dbReference>
<proteinExistence type="predicted"/>
<dbReference type="EMBL" id="JBHLTQ010000006">
    <property type="protein sequence ID" value="MFC0605547.1"/>
    <property type="molecule type" value="Genomic_DNA"/>
</dbReference>
<name>A0ABV6QCF0_9FLAO</name>
<feature type="signal peptide" evidence="3">
    <location>
        <begin position="1"/>
        <end position="17"/>
    </location>
</feature>
<dbReference type="RefSeq" id="WP_386064823.1">
    <property type="nucleotide sequence ID" value="NZ_JBHLTQ010000006.1"/>
</dbReference>
<dbReference type="Proteomes" id="UP001589832">
    <property type="component" value="Unassembled WGS sequence"/>
</dbReference>
<feature type="chain" id="PRO_5046084042" evidence="3">
    <location>
        <begin position="18"/>
        <end position="372"/>
    </location>
</feature>
<keyword evidence="2 3" id="KW-0732">Signal</keyword>
<feature type="domain" description="Imelysin-like" evidence="4">
    <location>
        <begin position="46"/>
        <end position="344"/>
    </location>
</feature>
<comment type="caution">
    <text evidence="5">The sequence shown here is derived from an EMBL/GenBank/DDBJ whole genome shotgun (WGS) entry which is preliminary data.</text>
</comment>
<accession>A0ABV6QCF0</accession>
<evidence type="ECO:0000256" key="1">
    <source>
        <dbReference type="ARBA" id="ARBA00004196"/>
    </source>
</evidence>
<evidence type="ECO:0000256" key="2">
    <source>
        <dbReference type="ARBA" id="ARBA00022729"/>
    </source>
</evidence>
<evidence type="ECO:0000256" key="3">
    <source>
        <dbReference type="SAM" id="SignalP"/>
    </source>
</evidence>
<dbReference type="InterPro" id="IPR038352">
    <property type="entry name" value="Imelysin_sf"/>
</dbReference>
<dbReference type="InterPro" id="IPR034984">
    <property type="entry name" value="Imelysin-like_IPPA"/>
</dbReference>
<reference evidence="5 6" key="1">
    <citation type="submission" date="2024-09" db="EMBL/GenBank/DDBJ databases">
        <authorList>
            <person name="Sun Q."/>
            <person name="Mori K."/>
        </authorList>
    </citation>
    <scope>NUCLEOTIDE SEQUENCE [LARGE SCALE GENOMIC DNA]</scope>
    <source>
        <strain evidence="5 6">NCAIM B.02481</strain>
    </source>
</reference>
<dbReference type="Pfam" id="PF09375">
    <property type="entry name" value="Peptidase_M75"/>
    <property type="match status" value="1"/>
</dbReference>
<comment type="subcellular location">
    <subcellularLocation>
        <location evidence="1">Cell envelope</location>
    </subcellularLocation>
</comment>
<dbReference type="InterPro" id="IPR018976">
    <property type="entry name" value="Imelysin-like"/>
</dbReference>
<protein>
    <submittedName>
        <fullName evidence="5">Imelysin family protein</fullName>
    </submittedName>
</protein>
<organism evidence="5 6">
    <name type="scientific">Winogradskyella pulchriflava</name>
    <dbReference type="NCBI Taxonomy" id="1110688"/>
    <lineage>
        <taxon>Bacteria</taxon>
        <taxon>Pseudomonadati</taxon>
        <taxon>Bacteroidota</taxon>
        <taxon>Flavobacteriia</taxon>
        <taxon>Flavobacteriales</taxon>
        <taxon>Flavobacteriaceae</taxon>
        <taxon>Winogradskyella</taxon>
    </lineage>
</organism>
<sequence length="372" mass="41633">MLKRVGLICLIALLAIACNSSDENNSSGDNFDRGALLTHTADNIIIPIFEDLQAKLEALETARETFSANTTENNLESLSDAWLEAYKVWQHVQMFNIGQAKLTSLDSERGFRTYFNRYPITKTDIEGFAANGNYDLEAIPTYNSQGFPGLDFLIHGVADTDANPIDKFTINSNATGYLGYLEDLVNHMLTTNATILNDWQNNYRDTFVNNTDSGLNGSFNMMANDLVFFYEKGFRAEKIGIPIGVFSNEPLPEKVEAFYKKTVSKTLALEALTAIENTFNGKAYDGTTEGPSLKTYLEFLDRSDLVTEINNQFETSRNAINGLNDNFYQQIIDNNNQMTIVYDVIQAAVPKLKVDMKQALNFIIDYTDSDGD</sequence>
<dbReference type="PROSITE" id="PS51257">
    <property type="entry name" value="PROKAR_LIPOPROTEIN"/>
    <property type="match status" value="1"/>
</dbReference>
<keyword evidence="6" id="KW-1185">Reference proteome</keyword>
<dbReference type="Gene3D" id="1.20.1420.20">
    <property type="entry name" value="M75 peptidase, HXXE motif"/>
    <property type="match status" value="1"/>
</dbReference>
<evidence type="ECO:0000259" key="4">
    <source>
        <dbReference type="Pfam" id="PF09375"/>
    </source>
</evidence>